<protein>
    <submittedName>
        <fullName evidence="3">Uncharacterized protein LOC120033049 isoform X1</fullName>
    </submittedName>
    <submittedName>
        <fullName evidence="4">Uncharacterized protein LOC120033054 isoform X1</fullName>
    </submittedName>
</protein>
<dbReference type="KEGG" id="snh:120033054"/>
<accession>A0A8U0Q1T5</accession>
<dbReference type="RefSeq" id="XP_038835262.1">
    <property type="nucleotide sequence ID" value="XM_038979334.1"/>
</dbReference>
<evidence type="ECO:0000313" key="4">
    <source>
        <dbReference type="RefSeq" id="XP_038835267.1"/>
    </source>
</evidence>
<dbReference type="KEGG" id="snh:120033049"/>
<feature type="region of interest" description="Disordered" evidence="1">
    <location>
        <begin position="91"/>
        <end position="157"/>
    </location>
</feature>
<sequence>MQQWRERTGSPCSPTVATCSTSLTLAAKGCLARNRGNSSEWSTCTRRLAECCRMSAWTLTFLEEAATVKQLNEEDEGFQEDVDPTIHIPHVTHMSAPSSSSAAPLSGEPADASRSGPSSPTAPEDGSSPEAPDRHGSPHPDNSSDSEGETQGPNAMPGYQHVRRLARALVGVRNRQGLSDRRVDGLVALWLALDLPCPTPGEDRSGAVQGNEGEVVHCRSKRLSLMLPSWTQLGPCKLAGHQPFGGGHLQSALPNPSQRHQPTL</sequence>
<feature type="compositionally biased region" description="Low complexity" evidence="1">
    <location>
        <begin position="95"/>
        <end position="110"/>
    </location>
</feature>
<dbReference type="GeneID" id="120033049"/>
<reference evidence="3 4" key="1">
    <citation type="submission" date="2025-04" db="UniProtKB">
        <authorList>
            <consortium name="RefSeq"/>
        </authorList>
    </citation>
    <scope>IDENTIFICATION</scope>
    <source>
        <tissue evidence="3 4">White muscle</tissue>
    </source>
</reference>
<organism evidence="2 3">
    <name type="scientific">Salvelinus namaycush</name>
    <name type="common">Lake trout</name>
    <name type="synonym">Salmo namaycush</name>
    <dbReference type="NCBI Taxonomy" id="8040"/>
    <lineage>
        <taxon>Eukaryota</taxon>
        <taxon>Metazoa</taxon>
        <taxon>Chordata</taxon>
        <taxon>Craniata</taxon>
        <taxon>Vertebrata</taxon>
        <taxon>Euteleostomi</taxon>
        <taxon>Actinopterygii</taxon>
        <taxon>Neopterygii</taxon>
        <taxon>Teleostei</taxon>
        <taxon>Protacanthopterygii</taxon>
        <taxon>Salmoniformes</taxon>
        <taxon>Salmonidae</taxon>
        <taxon>Salmoninae</taxon>
        <taxon>Salvelinus</taxon>
    </lineage>
</organism>
<dbReference type="AlphaFoldDB" id="A0A8U0Q1T5"/>
<dbReference type="Proteomes" id="UP000808372">
    <property type="component" value="Chromosome 39"/>
</dbReference>
<feature type="compositionally biased region" description="Polar residues" evidence="1">
    <location>
        <begin position="140"/>
        <end position="153"/>
    </location>
</feature>
<evidence type="ECO:0000256" key="1">
    <source>
        <dbReference type="SAM" id="MobiDB-lite"/>
    </source>
</evidence>
<name>A0A8U0Q1T5_SALNM</name>
<proteinExistence type="predicted"/>
<evidence type="ECO:0000313" key="3">
    <source>
        <dbReference type="RefSeq" id="XP_038835262.1"/>
    </source>
</evidence>
<dbReference type="RefSeq" id="XP_038835267.1">
    <property type="nucleotide sequence ID" value="XM_038979339.1"/>
</dbReference>
<gene>
    <name evidence="3" type="primary">LOC120033049</name>
    <name evidence="4" type="synonym">LOC120033054</name>
</gene>
<evidence type="ECO:0000313" key="2">
    <source>
        <dbReference type="Proteomes" id="UP000808372"/>
    </source>
</evidence>
<keyword evidence="2" id="KW-1185">Reference proteome</keyword>